<name>A0A4Y8N972_9BURK</name>
<feature type="chain" id="PRO_5021393375" evidence="6">
    <location>
        <begin position="23"/>
        <end position="251"/>
    </location>
</feature>
<sequence>MNVTLFKSLRAPLLGAFVTFLAACTAQSGATYTLRTISVPNQQAPIYRVSCSGLFESSQNCVRVAEETCKAQPVTWMQAVDRVSDGAPKKDPRELTFMCGKPVVQQPTPQPVAQQPAPQGAPQQPALQPQAKPVVPQVRLLLQGNANFATDSAALSSVAKENLDRFMNVNQGVNLHRVTVMGYTDKTGSEAHNLKLSQARAAAVVQYLRDGGLHADQFVARGLGSADPVAPNATAEGRMQNRRVDVRVFAE</sequence>
<feature type="signal peptide" evidence="6">
    <location>
        <begin position="1"/>
        <end position="22"/>
    </location>
</feature>
<dbReference type="InterPro" id="IPR050330">
    <property type="entry name" value="Bact_OuterMem_StrucFunc"/>
</dbReference>
<dbReference type="InterPro" id="IPR006664">
    <property type="entry name" value="OMP_bac"/>
</dbReference>
<dbReference type="AlphaFoldDB" id="A0A4Y8N972"/>
<dbReference type="CDD" id="cd07185">
    <property type="entry name" value="OmpA_C-like"/>
    <property type="match status" value="1"/>
</dbReference>
<dbReference type="EMBL" id="SNVI01000001">
    <property type="protein sequence ID" value="TFE46327.1"/>
    <property type="molecule type" value="Genomic_DNA"/>
</dbReference>
<dbReference type="Proteomes" id="UP000297385">
    <property type="component" value="Unassembled WGS sequence"/>
</dbReference>
<dbReference type="PROSITE" id="PS51123">
    <property type="entry name" value="OMPA_2"/>
    <property type="match status" value="1"/>
</dbReference>
<keyword evidence="2 4" id="KW-0472">Membrane</keyword>
<organism evidence="8 9">
    <name type="scientific">Paraburkholderia dipogonis</name>
    <dbReference type="NCBI Taxonomy" id="1211383"/>
    <lineage>
        <taxon>Bacteria</taxon>
        <taxon>Pseudomonadati</taxon>
        <taxon>Pseudomonadota</taxon>
        <taxon>Betaproteobacteria</taxon>
        <taxon>Burkholderiales</taxon>
        <taxon>Burkholderiaceae</taxon>
        <taxon>Paraburkholderia</taxon>
    </lineage>
</organism>
<feature type="region of interest" description="Disordered" evidence="5">
    <location>
        <begin position="106"/>
        <end position="132"/>
    </location>
</feature>
<dbReference type="Pfam" id="PF00691">
    <property type="entry name" value="OmpA"/>
    <property type="match status" value="1"/>
</dbReference>
<evidence type="ECO:0000313" key="9">
    <source>
        <dbReference type="Proteomes" id="UP000297385"/>
    </source>
</evidence>
<dbReference type="PRINTS" id="PR01021">
    <property type="entry name" value="OMPADOMAIN"/>
</dbReference>
<keyword evidence="3" id="KW-0998">Cell outer membrane</keyword>
<evidence type="ECO:0000256" key="4">
    <source>
        <dbReference type="PROSITE-ProRule" id="PRU00473"/>
    </source>
</evidence>
<evidence type="ECO:0000256" key="6">
    <source>
        <dbReference type="SAM" id="SignalP"/>
    </source>
</evidence>
<evidence type="ECO:0000256" key="5">
    <source>
        <dbReference type="SAM" id="MobiDB-lite"/>
    </source>
</evidence>
<proteinExistence type="predicted"/>
<dbReference type="GeneID" id="97308776"/>
<comment type="subcellular location">
    <subcellularLocation>
        <location evidence="1">Cell outer membrane</location>
    </subcellularLocation>
</comment>
<comment type="caution">
    <text evidence="8">The sequence shown here is derived from an EMBL/GenBank/DDBJ whole genome shotgun (WGS) entry which is preliminary data.</text>
</comment>
<dbReference type="PANTHER" id="PTHR30329:SF21">
    <property type="entry name" value="LIPOPROTEIN YIAD-RELATED"/>
    <property type="match status" value="1"/>
</dbReference>
<evidence type="ECO:0000256" key="2">
    <source>
        <dbReference type="ARBA" id="ARBA00023136"/>
    </source>
</evidence>
<dbReference type="SUPFAM" id="SSF103088">
    <property type="entry name" value="OmpA-like"/>
    <property type="match status" value="1"/>
</dbReference>
<keyword evidence="6" id="KW-0732">Signal</keyword>
<feature type="domain" description="OmpA-like" evidence="7">
    <location>
        <begin position="135"/>
        <end position="251"/>
    </location>
</feature>
<protein>
    <submittedName>
        <fullName evidence="8">OmpA family protein</fullName>
    </submittedName>
</protein>
<dbReference type="PANTHER" id="PTHR30329">
    <property type="entry name" value="STATOR ELEMENT OF FLAGELLAR MOTOR COMPLEX"/>
    <property type="match status" value="1"/>
</dbReference>
<reference evidence="8 9" key="1">
    <citation type="submission" date="2019-03" db="EMBL/GenBank/DDBJ databases">
        <title>Complete Genome Sequence of Paraburkholderia dipogonis ICMP 19430T, a Nitrogen-fixing Symbiont of the South African Invasive Legume Dipogon lignosus in New Zealand.</title>
        <authorList>
            <person name="De Meyer S.E."/>
        </authorList>
    </citation>
    <scope>NUCLEOTIDE SEQUENCE [LARGE SCALE GENOMIC DNA]</scope>
    <source>
        <strain evidence="8 9">ICMP 19430</strain>
    </source>
</reference>
<dbReference type="RefSeq" id="WP_134457821.1">
    <property type="nucleotide sequence ID" value="NZ_JBHSSZ010000011.1"/>
</dbReference>
<evidence type="ECO:0000313" key="8">
    <source>
        <dbReference type="EMBL" id="TFE46327.1"/>
    </source>
</evidence>
<gene>
    <name evidence="8" type="ORF">E2553_15610</name>
</gene>
<dbReference type="GO" id="GO:0009279">
    <property type="term" value="C:cell outer membrane"/>
    <property type="evidence" value="ECO:0007669"/>
    <property type="project" value="UniProtKB-SubCell"/>
</dbReference>
<accession>A0A4Y8N972</accession>
<evidence type="ECO:0000256" key="1">
    <source>
        <dbReference type="ARBA" id="ARBA00004442"/>
    </source>
</evidence>
<dbReference type="PROSITE" id="PS51257">
    <property type="entry name" value="PROKAR_LIPOPROTEIN"/>
    <property type="match status" value="1"/>
</dbReference>
<dbReference type="InterPro" id="IPR036737">
    <property type="entry name" value="OmpA-like_sf"/>
</dbReference>
<dbReference type="Gene3D" id="3.30.1330.60">
    <property type="entry name" value="OmpA-like domain"/>
    <property type="match status" value="1"/>
</dbReference>
<evidence type="ECO:0000259" key="7">
    <source>
        <dbReference type="PROSITE" id="PS51123"/>
    </source>
</evidence>
<evidence type="ECO:0000256" key="3">
    <source>
        <dbReference type="ARBA" id="ARBA00023237"/>
    </source>
</evidence>
<dbReference type="InterPro" id="IPR006665">
    <property type="entry name" value="OmpA-like"/>
</dbReference>